<keyword evidence="2" id="KW-1185">Reference proteome</keyword>
<dbReference type="EMBL" id="BMHT01000002">
    <property type="protein sequence ID" value="GGF05695.1"/>
    <property type="molecule type" value="Genomic_DNA"/>
</dbReference>
<name>A0ABQ1TX03_9BACT</name>
<reference evidence="2" key="1">
    <citation type="journal article" date="2019" name="Int. J. Syst. Evol. Microbiol.">
        <title>The Global Catalogue of Microorganisms (GCM) 10K type strain sequencing project: providing services to taxonomists for standard genome sequencing and annotation.</title>
        <authorList>
            <consortium name="The Broad Institute Genomics Platform"/>
            <consortium name="The Broad Institute Genome Sequencing Center for Infectious Disease"/>
            <person name="Wu L."/>
            <person name="Ma J."/>
        </authorList>
    </citation>
    <scope>NUCLEOTIDE SEQUENCE [LARGE SCALE GENOMIC DNA]</scope>
    <source>
        <strain evidence="2">CGMCC 1.15197</strain>
    </source>
</reference>
<organism evidence="1 2">
    <name type="scientific">Hymenobacter cavernae</name>
    <dbReference type="NCBI Taxonomy" id="2044852"/>
    <lineage>
        <taxon>Bacteria</taxon>
        <taxon>Pseudomonadati</taxon>
        <taxon>Bacteroidota</taxon>
        <taxon>Cytophagia</taxon>
        <taxon>Cytophagales</taxon>
        <taxon>Hymenobacteraceae</taxon>
        <taxon>Hymenobacter</taxon>
    </lineage>
</organism>
<proteinExistence type="predicted"/>
<sequence length="51" mass="5433">MASQLAGKAADKNYYSTKYGGQGGLVLNVSFLNKGLPGIAHLLRKRLARNA</sequence>
<evidence type="ECO:0000313" key="1">
    <source>
        <dbReference type="EMBL" id="GGF05695.1"/>
    </source>
</evidence>
<accession>A0ABQ1TX03</accession>
<evidence type="ECO:0000313" key="2">
    <source>
        <dbReference type="Proteomes" id="UP000632273"/>
    </source>
</evidence>
<dbReference type="Proteomes" id="UP000632273">
    <property type="component" value="Unassembled WGS sequence"/>
</dbReference>
<comment type="caution">
    <text evidence="1">The sequence shown here is derived from an EMBL/GenBank/DDBJ whole genome shotgun (WGS) entry which is preliminary data.</text>
</comment>
<dbReference type="RefSeq" id="WP_188812884.1">
    <property type="nucleotide sequence ID" value="NZ_BMHT01000002.1"/>
</dbReference>
<gene>
    <name evidence="1" type="ORF">GCM10011383_16000</name>
</gene>
<protein>
    <submittedName>
        <fullName evidence="1">Uncharacterized protein</fullName>
    </submittedName>
</protein>